<evidence type="ECO:0000256" key="8">
    <source>
        <dbReference type="SAM" id="MobiDB-lite"/>
    </source>
</evidence>
<sequence length="759" mass="83998">MHDTLVAVWEELSLTSPELVLQITVLLILVVAFFATSSYSLDPLLWQVRMIFQNLGLGLWNWGSSDHKSDSSNESRKLRKKKARTRVEQLGKPHVNGNGNDAGLSYEALYYPGLVNMSGTFCFLNSTLQAMASLAYLQPYIEVIHARAEEYDVPTPVIDALRDALHALNTPQTSPNALRPVALVKALSSPRGGKGAPSALLSGREQQDAQELFQLLSELVKEEAGEVEKEMTKDRGLGSLAALANPGQLSQSIFDGLTANRRSCVECGYTEAVMHFPFNNLQLAVPRMMACNLEDCLEDYTRLELLNDCICRKCSLLETHRRIKAEVERMEHASNGELSASKKKRIREVKKLESRVRSALEDGRIEEDIKGVKIEKVVSRCSSKQSMIGRPPPVLALHLNRSIHYGHYAGKNPCHVRFPEVLDLTPFTTSGQLSTQPNSPISSSPNALHRTTTPTPSNSSNPRTLYRLSSVVCHFGAHSYGHYVCYRRRPRPPSAGHRRLLRPRLAHNLHCNCDLCMTVGPIRDEDEKGQYEGPGVWLRASDDSVEEVPIQRVLSETSGTFMLFYERVLPPPPQQQPAVRTLYTTPSSSEETVKPEASEVIVVGAPVKKEEGDDVVLPHVVQFTPEPDPLQIHESDIPTSLVRQRSGPRVVRSTQPRSRSTSATPEGPTKPIRPLPIPPQQPQFRPQSPPRTTSPRPTVATNGHMHIDQKSTPSSNPRTPNSQQGNHGRTSSPDIPATPQHIRPLPQPPLGPSSVGLRA</sequence>
<dbReference type="GO" id="GO:0004843">
    <property type="term" value="F:cysteine-type deubiquitinase activity"/>
    <property type="evidence" value="ECO:0007669"/>
    <property type="project" value="UniProtKB-EC"/>
</dbReference>
<feature type="compositionally biased region" description="Polar residues" evidence="8">
    <location>
        <begin position="652"/>
        <end position="664"/>
    </location>
</feature>
<evidence type="ECO:0000256" key="2">
    <source>
        <dbReference type="ARBA" id="ARBA00009085"/>
    </source>
</evidence>
<feature type="compositionally biased region" description="Basic and acidic residues" evidence="8">
    <location>
        <begin position="65"/>
        <end position="76"/>
    </location>
</feature>
<dbReference type="PROSITE" id="PS50235">
    <property type="entry name" value="USP_3"/>
    <property type="match status" value="1"/>
</dbReference>
<evidence type="ECO:0000256" key="7">
    <source>
        <dbReference type="ARBA" id="ARBA00022807"/>
    </source>
</evidence>
<dbReference type="GO" id="GO:0006508">
    <property type="term" value="P:proteolysis"/>
    <property type="evidence" value="ECO:0007669"/>
    <property type="project" value="UniProtKB-KW"/>
</dbReference>
<keyword evidence="6" id="KW-0378">Hydrolase</keyword>
<keyword evidence="12" id="KW-1185">Reference proteome</keyword>
<feature type="region of interest" description="Disordered" evidence="8">
    <location>
        <begin position="429"/>
        <end position="463"/>
    </location>
</feature>
<dbReference type="InterPro" id="IPR028889">
    <property type="entry name" value="USP"/>
</dbReference>
<accession>A0A164S954</accession>
<feature type="compositionally biased region" description="Polar residues" evidence="8">
    <location>
        <begin position="429"/>
        <end position="446"/>
    </location>
</feature>
<dbReference type="Proteomes" id="UP000076722">
    <property type="component" value="Unassembled WGS sequence"/>
</dbReference>
<evidence type="ECO:0000256" key="5">
    <source>
        <dbReference type="ARBA" id="ARBA00022786"/>
    </source>
</evidence>
<dbReference type="EMBL" id="KV419416">
    <property type="protein sequence ID" value="KZS91261.1"/>
    <property type="molecule type" value="Genomic_DNA"/>
</dbReference>
<evidence type="ECO:0000313" key="11">
    <source>
        <dbReference type="EMBL" id="KZS91261.1"/>
    </source>
</evidence>
<dbReference type="PROSITE" id="PS00973">
    <property type="entry name" value="USP_2"/>
    <property type="match status" value="1"/>
</dbReference>
<evidence type="ECO:0000259" key="10">
    <source>
        <dbReference type="PROSITE" id="PS50235"/>
    </source>
</evidence>
<reference evidence="11 12" key="1">
    <citation type="journal article" date="2016" name="Mol. Biol. Evol.">
        <title>Comparative Genomics of Early-Diverging Mushroom-Forming Fungi Provides Insights into the Origins of Lignocellulose Decay Capabilities.</title>
        <authorList>
            <person name="Nagy L.G."/>
            <person name="Riley R."/>
            <person name="Tritt A."/>
            <person name="Adam C."/>
            <person name="Daum C."/>
            <person name="Floudas D."/>
            <person name="Sun H."/>
            <person name="Yadav J.S."/>
            <person name="Pangilinan J."/>
            <person name="Larsson K.H."/>
            <person name="Matsuura K."/>
            <person name="Barry K."/>
            <person name="Labutti K."/>
            <person name="Kuo R."/>
            <person name="Ohm R.A."/>
            <person name="Bhattacharya S.S."/>
            <person name="Shirouzu T."/>
            <person name="Yoshinaga Y."/>
            <person name="Martin F.M."/>
            <person name="Grigoriev I.V."/>
            <person name="Hibbett D.S."/>
        </authorList>
    </citation>
    <scope>NUCLEOTIDE SEQUENCE [LARGE SCALE GENOMIC DNA]</scope>
    <source>
        <strain evidence="11 12">HHB9708</strain>
    </source>
</reference>
<keyword evidence="9" id="KW-0812">Transmembrane</keyword>
<evidence type="ECO:0000256" key="4">
    <source>
        <dbReference type="ARBA" id="ARBA00022670"/>
    </source>
</evidence>
<dbReference type="GO" id="GO:0016579">
    <property type="term" value="P:protein deubiquitination"/>
    <property type="evidence" value="ECO:0007669"/>
    <property type="project" value="InterPro"/>
</dbReference>
<dbReference type="PANTHER" id="PTHR24006:SF888">
    <property type="entry name" value="UBIQUITIN CARBOXYL-TERMINAL HYDROLASE 30"/>
    <property type="match status" value="1"/>
</dbReference>
<dbReference type="OrthoDB" id="2020758at2759"/>
<keyword evidence="9" id="KW-0472">Membrane</keyword>
<feature type="compositionally biased region" description="Polar residues" evidence="8">
    <location>
        <begin position="723"/>
        <end position="733"/>
    </location>
</feature>
<comment type="catalytic activity">
    <reaction evidence="1">
        <text>Thiol-dependent hydrolysis of ester, thioester, amide, peptide and isopeptide bonds formed by the C-terminal Gly of ubiquitin (a 76-residue protein attached to proteins as an intracellular targeting signal).</text>
        <dbReference type="EC" id="3.4.19.12"/>
    </reaction>
</comment>
<dbReference type="PANTHER" id="PTHR24006">
    <property type="entry name" value="UBIQUITIN CARBOXYL-TERMINAL HYDROLASE"/>
    <property type="match status" value="1"/>
</dbReference>
<feature type="domain" description="USP" evidence="10">
    <location>
        <begin position="112"/>
        <end position="568"/>
    </location>
</feature>
<feature type="transmembrane region" description="Helical" evidence="9">
    <location>
        <begin position="20"/>
        <end position="41"/>
    </location>
</feature>
<keyword evidence="4" id="KW-0645">Protease</keyword>
<dbReference type="CDD" id="cd02662">
    <property type="entry name" value="Peptidase_C19F"/>
    <property type="match status" value="1"/>
</dbReference>
<evidence type="ECO:0000256" key="3">
    <source>
        <dbReference type="ARBA" id="ARBA00012759"/>
    </source>
</evidence>
<evidence type="ECO:0000256" key="6">
    <source>
        <dbReference type="ARBA" id="ARBA00022801"/>
    </source>
</evidence>
<dbReference type="Gene3D" id="3.90.70.10">
    <property type="entry name" value="Cysteine proteinases"/>
    <property type="match status" value="1"/>
</dbReference>
<evidence type="ECO:0000256" key="1">
    <source>
        <dbReference type="ARBA" id="ARBA00000707"/>
    </source>
</evidence>
<feature type="compositionally biased region" description="Low complexity" evidence="8">
    <location>
        <begin position="450"/>
        <end position="463"/>
    </location>
</feature>
<name>A0A164S954_9AGAM</name>
<keyword evidence="7" id="KW-0788">Thiol protease</keyword>
<dbReference type="STRING" id="1314777.A0A164S954"/>
<dbReference type="EC" id="3.4.19.12" evidence="3"/>
<dbReference type="Pfam" id="PF00443">
    <property type="entry name" value="UCH"/>
    <property type="match status" value="1"/>
</dbReference>
<organism evidence="11 12">
    <name type="scientific">Sistotremastrum niveocremeum HHB9708</name>
    <dbReference type="NCBI Taxonomy" id="1314777"/>
    <lineage>
        <taxon>Eukaryota</taxon>
        <taxon>Fungi</taxon>
        <taxon>Dikarya</taxon>
        <taxon>Basidiomycota</taxon>
        <taxon>Agaricomycotina</taxon>
        <taxon>Agaricomycetes</taxon>
        <taxon>Sistotremastrales</taxon>
        <taxon>Sistotremastraceae</taxon>
        <taxon>Sertulicium</taxon>
        <taxon>Sertulicium niveocremeum</taxon>
    </lineage>
</organism>
<evidence type="ECO:0000313" key="12">
    <source>
        <dbReference type="Proteomes" id="UP000076722"/>
    </source>
</evidence>
<dbReference type="SUPFAM" id="SSF54001">
    <property type="entry name" value="Cysteine proteinases"/>
    <property type="match status" value="1"/>
</dbReference>
<dbReference type="GO" id="GO:0005829">
    <property type="term" value="C:cytosol"/>
    <property type="evidence" value="ECO:0007669"/>
    <property type="project" value="TreeGrafter"/>
</dbReference>
<feature type="compositionally biased region" description="Low complexity" evidence="8">
    <location>
        <begin position="682"/>
        <end position="698"/>
    </location>
</feature>
<feature type="region of interest" description="Disordered" evidence="8">
    <location>
        <begin position="626"/>
        <end position="759"/>
    </location>
</feature>
<proteinExistence type="inferred from homology"/>
<gene>
    <name evidence="11" type="ORF">SISNIDRAFT_456870</name>
</gene>
<comment type="similarity">
    <text evidence="2">Belongs to the peptidase C19 family.</text>
</comment>
<dbReference type="InterPro" id="IPR018200">
    <property type="entry name" value="USP_CS"/>
</dbReference>
<protein>
    <recommendedName>
        <fullName evidence="3">ubiquitinyl hydrolase 1</fullName>
        <ecNumber evidence="3">3.4.19.12</ecNumber>
    </recommendedName>
</protein>
<keyword evidence="9" id="KW-1133">Transmembrane helix</keyword>
<feature type="region of interest" description="Disordered" evidence="8">
    <location>
        <begin position="65"/>
        <end position="86"/>
    </location>
</feature>
<evidence type="ECO:0000256" key="9">
    <source>
        <dbReference type="SAM" id="Phobius"/>
    </source>
</evidence>
<feature type="compositionally biased region" description="Pro residues" evidence="8">
    <location>
        <begin position="671"/>
        <end position="681"/>
    </location>
</feature>
<feature type="compositionally biased region" description="Low complexity" evidence="8">
    <location>
        <begin position="711"/>
        <end position="722"/>
    </location>
</feature>
<keyword evidence="5" id="KW-0833">Ubl conjugation pathway</keyword>
<dbReference type="InterPro" id="IPR038765">
    <property type="entry name" value="Papain-like_cys_pep_sf"/>
</dbReference>
<dbReference type="AlphaFoldDB" id="A0A164S954"/>
<dbReference type="GO" id="GO:0005634">
    <property type="term" value="C:nucleus"/>
    <property type="evidence" value="ECO:0007669"/>
    <property type="project" value="TreeGrafter"/>
</dbReference>
<dbReference type="InterPro" id="IPR050164">
    <property type="entry name" value="Peptidase_C19"/>
</dbReference>
<dbReference type="InterPro" id="IPR001394">
    <property type="entry name" value="Peptidase_C19_UCH"/>
</dbReference>